<dbReference type="Proteomes" id="UP000054560">
    <property type="component" value="Unassembled WGS sequence"/>
</dbReference>
<evidence type="ECO:0000313" key="2">
    <source>
        <dbReference type="EMBL" id="KNC69453.1"/>
    </source>
</evidence>
<protein>
    <recommendedName>
        <fullName evidence="1">P-type ATPase N-terminal domain-containing protein</fullName>
    </recommendedName>
</protein>
<dbReference type="eggNOG" id="KOG0210">
    <property type="taxonomic scope" value="Eukaryota"/>
</dbReference>
<dbReference type="GO" id="GO:0006890">
    <property type="term" value="P:retrograde vesicle-mediated transport, Golgi to endoplasmic reticulum"/>
    <property type="evidence" value="ECO:0007669"/>
    <property type="project" value="TreeGrafter"/>
</dbReference>
<name>A0A0L0EZZ8_9EUKA</name>
<dbReference type="Pfam" id="PF16209">
    <property type="entry name" value="PhoLip_ATPase_N"/>
    <property type="match status" value="1"/>
</dbReference>
<dbReference type="GO" id="GO:0140326">
    <property type="term" value="F:ATPase-coupled intramembrane lipid transporter activity"/>
    <property type="evidence" value="ECO:0007669"/>
    <property type="project" value="TreeGrafter"/>
</dbReference>
<dbReference type="GO" id="GO:0045332">
    <property type="term" value="P:phospholipid translocation"/>
    <property type="evidence" value="ECO:0007669"/>
    <property type="project" value="TreeGrafter"/>
</dbReference>
<dbReference type="InterPro" id="IPR032631">
    <property type="entry name" value="P-type_ATPase_N"/>
</dbReference>
<dbReference type="OrthoDB" id="9529072at2759"/>
<dbReference type="GO" id="GO:0005802">
    <property type="term" value="C:trans-Golgi network"/>
    <property type="evidence" value="ECO:0007669"/>
    <property type="project" value="TreeGrafter"/>
</dbReference>
<organism evidence="2 3">
    <name type="scientific">Sphaeroforma arctica JP610</name>
    <dbReference type="NCBI Taxonomy" id="667725"/>
    <lineage>
        <taxon>Eukaryota</taxon>
        <taxon>Ichthyosporea</taxon>
        <taxon>Ichthyophonida</taxon>
        <taxon>Sphaeroforma</taxon>
    </lineage>
</organism>
<dbReference type="RefSeq" id="XP_014143355.1">
    <property type="nucleotide sequence ID" value="XM_014287880.1"/>
</dbReference>
<accession>A0A0L0EZZ8</accession>
<feature type="non-terminal residue" evidence="2">
    <location>
        <position position="63"/>
    </location>
</feature>
<reference evidence="2 3" key="1">
    <citation type="submission" date="2011-02" db="EMBL/GenBank/DDBJ databases">
        <title>The Genome Sequence of Sphaeroforma arctica JP610.</title>
        <authorList>
            <consortium name="The Broad Institute Genome Sequencing Platform"/>
            <person name="Russ C."/>
            <person name="Cuomo C."/>
            <person name="Young S.K."/>
            <person name="Zeng Q."/>
            <person name="Gargeya S."/>
            <person name="Alvarado L."/>
            <person name="Berlin A."/>
            <person name="Chapman S.B."/>
            <person name="Chen Z."/>
            <person name="Freedman E."/>
            <person name="Gellesch M."/>
            <person name="Goldberg J."/>
            <person name="Griggs A."/>
            <person name="Gujja S."/>
            <person name="Heilman E."/>
            <person name="Heiman D."/>
            <person name="Howarth C."/>
            <person name="Mehta T."/>
            <person name="Neiman D."/>
            <person name="Pearson M."/>
            <person name="Roberts A."/>
            <person name="Saif S."/>
            <person name="Shea T."/>
            <person name="Shenoy N."/>
            <person name="Sisk P."/>
            <person name="Stolte C."/>
            <person name="Sykes S."/>
            <person name="White J."/>
            <person name="Yandava C."/>
            <person name="Burger G."/>
            <person name="Gray M.W."/>
            <person name="Holland P.W.H."/>
            <person name="King N."/>
            <person name="Lang F.B.F."/>
            <person name="Roger A.J."/>
            <person name="Ruiz-Trillo I."/>
            <person name="Haas B."/>
            <person name="Nusbaum C."/>
            <person name="Birren B."/>
        </authorList>
    </citation>
    <scope>NUCLEOTIDE SEQUENCE [LARGE SCALE GENOMIC DNA]</scope>
    <source>
        <strain evidence="2 3">JP610</strain>
    </source>
</reference>
<dbReference type="PANTHER" id="PTHR24092:SF5">
    <property type="entry name" value="PHOSPHOLIPID-TRANSPORTING ATPASE"/>
    <property type="match status" value="1"/>
</dbReference>
<proteinExistence type="predicted"/>
<dbReference type="GO" id="GO:0006897">
    <property type="term" value="P:endocytosis"/>
    <property type="evidence" value="ECO:0007669"/>
    <property type="project" value="TreeGrafter"/>
</dbReference>
<evidence type="ECO:0000313" key="3">
    <source>
        <dbReference type="Proteomes" id="UP000054560"/>
    </source>
</evidence>
<dbReference type="GO" id="GO:0005768">
    <property type="term" value="C:endosome"/>
    <property type="evidence" value="ECO:0007669"/>
    <property type="project" value="TreeGrafter"/>
</dbReference>
<dbReference type="AlphaFoldDB" id="A0A0L0EZZ8"/>
<dbReference type="STRING" id="667725.A0A0L0EZZ8"/>
<evidence type="ECO:0000259" key="1">
    <source>
        <dbReference type="Pfam" id="PF16209"/>
    </source>
</evidence>
<dbReference type="GeneID" id="25918542"/>
<feature type="domain" description="P-type ATPase N-terminal" evidence="1">
    <location>
        <begin position="12"/>
        <end position="63"/>
    </location>
</feature>
<dbReference type="GO" id="GO:0005886">
    <property type="term" value="C:plasma membrane"/>
    <property type="evidence" value="ECO:0007669"/>
    <property type="project" value="TreeGrafter"/>
</dbReference>
<dbReference type="PANTHER" id="PTHR24092">
    <property type="entry name" value="PROBABLE PHOSPHOLIPID-TRANSPORTING ATPASE"/>
    <property type="match status" value="1"/>
</dbReference>
<keyword evidence="3" id="KW-1185">Reference proteome</keyword>
<sequence length="63" mass="7411">MTGHKEPAARSIYIGEPEKRKPKHVSNVVCNQKYNVVTFLPMVLYEQFKFFFNLYFLIVALSQ</sequence>
<dbReference type="EMBL" id="KQ254911">
    <property type="protein sequence ID" value="KNC69453.1"/>
    <property type="molecule type" value="Genomic_DNA"/>
</dbReference>
<gene>
    <name evidence="2" type="ORF">SARC_18038</name>
</gene>